<dbReference type="InParanoid" id="A0A0P0Y2N0"/>
<keyword evidence="1" id="KW-0507">mRNA processing</keyword>
<dbReference type="STRING" id="39947.A0A0P0Y2N0"/>
<dbReference type="AlphaFoldDB" id="A0A0P0Y2N0"/>
<dbReference type="Proteomes" id="UP000059680">
    <property type="component" value="Chromosome 11"/>
</dbReference>
<sequence length="77" mass="8788">LAKSCFDFLGYFSSVPINCLLVRNQMLENSFLIDTQMKNFDTKVPVTSLIESLAKAQFCSAMLVLLNLVQLYLFFKL</sequence>
<evidence type="ECO:0000313" key="3">
    <source>
        <dbReference type="Proteomes" id="UP000059680"/>
    </source>
</evidence>
<dbReference type="GO" id="GO:0009507">
    <property type="term" value="C:chloroplast"/>
    <property type="evidence" value="ECO:0007669"/>
    <property type="project" value="InterPro"/>
</dbReference>
<evidence type="ECO:0000313" key="2">
    <source>
        <dbReference type="EMBL" id="BAT14198.1"/>
    </source>
</evidence>
<proteinExistence type="predicted"/>
<organism evidence="2 3">
    <name type="scientific">Oryza sativa subsp. japonica</name>
    <name type="common">Rice</name>
    <dbReference type="NCBI Taxonomy" id="39947"/>
    <lineage>
        <taxon>Eukaryota</taxon>
        <taxon>Viridiplantae</taxon>
        <taxon>Streptophyta</taxon>
        <taxon>Embryophyta</taxon>
        <taxon>Tracheophyta</taxon>
        <taxon>Spermatophyta</taxon>
        <taxon>Magnoliopsida</taxon>
        <taxon>Liliopsida</taxon>
        <taxon>Poales</taxon>
        <taxon>Poaceae</taxon>
        <taxon>BOP clade</taxon>
        <taxon>Oryzoideae</taxon>
        <taxon>Oryzeae</taxon>
        <taxon>Oryzinae</taxon>
        <taxon>Oryza</taxon>
        <taxon>Oryza sativa</taxon>
    </lineage>
</organism>
<reference evidence="2 3" key="2">
    <citation type="journal article" date="2013" name="Plant Cell Physiol.">
        <title>Rice Annotation Project Database (RAP-DB): an integrative and interactive database for rice genomics.</title>
        <authorList>
            <person name="Sakai H."/>
            <person name="Lee S.S."/>
            <person name="Tanaka T."/>
            <person name="Numa H."/>
            <person name="Kim J."/>
            <person name="Kawahara Y."/>
            <person name="Wakimoto H."/>
            <person name="Yang C.C."/>
            <person name="Iwamoto M."/>
            <person name="Abe T."/>
            <person name="Yamada Y."/>
            <person name="Muto A."/>
            <person name="Inokuchi H."/>
            <person name="Ikemura T."/>
            <person name="Matsumoto T."/>
            <person name="Sasaki T."/>
            <person name="Itoh T."/>
        </authorList>
    </citation>
    <scope>NUCLEOTIDE SEQUENCE [LARGE SCALE GENOMIC DNA]</scope>
    <source>
        <strain evidence="3">cv. Nipponbare</strain>
    </source>
</reference>
<dbReference type="ExpressionAtlas" id="A0A0P0Y2N0">
    <property type="expression patterns" value="baseline"/>
</dbReference>
<evidence type="ECO:0000256" key="1">
    <source>
        <dbReference type="ARBA" id="ARBA00022664"/>
    </source>
</evidence>
<protein>
    <submittedName>
        <fullName evidence="2">Os11g0517350 protein</fullName>
    </submittedName>
</protein>
<gene>
    <name evidence="2" type="ordered locus">Os11g0517350</name>
    <name evidence="2" type="ORF">OSNPB_110517350</name>
</gene>
<dbReference type="PANTHER" id="PTHR34811:SF1">
    <property type="entry name" value="MATURASE K"/>
    <property type="match status" value="1"/>
</dbReference>
<reference evidence="3" key="1">
    <citation type="journal article" date="2005" name="Nature">
        <title>The map-based sequence of the rice genome.</title>
        <authorList>
            <consortium name="International rice genome sequencing project (IRGSP)"/>
            <person name="Matsumoto T."/>
            <person name="Wu J."/>
            <person name="Kanamori H."/>
            <person name="Katayose Y."/>
            <person name="Fujisawa M."/>
            <person name="Namiki N."/>
            <person name="Mizuno H."/>
            <person name="Yamamoto K."/>
            <person name="Antonio B.A."/>
            <person name="Baba T."/>
            <person name="Sakata K."/>
            <person name="Nagamura Y."/>
            <person name="Aoki H."/>
            <person name="Arikawa K."/>
            <person name="Arita K."/>
            <person name="Bito T."/>
            <person name="Chiden Y."/>
            <person name="Fujitsuka N."/>
            <person name="Fukunaka R."/>
            <person name="Hamada M."/>
            <person name="Harada C."/>
            <person name="Hayashi A."/>
            <person name="Hijishita S."/>
            <person name="Honda M."/>
            <person name="Hosokawa S."/>
            <person name="Ichikawa Y."/>
            <person name="Idonuma A."/>
            <person name="Iijima M."/>
            <person name="Ikeda M."/>
            <person name="Ikeno M."/>
            <person name="Ito K."/>
            <person name="Ito S."/>
            <person name="Ito T."/>
            <person name="Ito Y."/>
            <person name="Ito Y."/>
            <person name="Iwabuchi A."/>
            <person name="Kamiya K."/>
            <person name="Karasawa W."/>
            <person name="Kurita K."/>
            <person name="Katagiri S."/>
            <person name="Kikuta A."/>
            <person name="Kobayashi H."/>
            <person name="Kobayashi N."/>
            <person name="Machita K."/>
            <person name="Maehara T."/>
            <person name="Masukawa M."/>
            <person name="Mizubayashi T."/>
            <person name="Mukai Y."/>
            <person name="Nagasaki H."/>
            <person name="Nagata Y."/>
            <person name="Naito S."/>
            <person name="Nakashima M."/>
            <person name="Nakama Y."/>
            <person name="Nakamichi Y."/>
            <person name="Nakamura M."/>
            <person name="Meguro A."/>
            <person name="Negishi M."/>
            <person name="Ohta I."/>
            <person name="Ohta T."/>
            <person name="Okamoto M."/>
            <person name="Ono N."/>
            <person name="Saji S."/>
            <person name="Sakaguchi M."/>
            <person name="Sakai K."/>
            <person name="Shibata M."/>
            <person name="Shimokawa T."/>
            <person name="Song J."/>
            <person name="Takazaki Y."/>
            <person name="Terasawa K."/>
            <person name="Tsugane M."/>
            <person name="Tsuji K."/>
            <person name="Ueda S."/>
            <person name="Waki K."/>
            <person name="Yamagata H."/>
            <person name="Yamamoto M."/>
            <person name="Yamamoto S."/>
            <person name="Yamane H."/>
            <person name="Yoshiki S."/>
            <person name="Yoshihara R."/>
            <person name="Yukawa K."/>
            <person name="Zhong H."/>
            <person name="Yano M."/>
            <person name="Yuan Q."/>
            <person name="Ouyang S."/>
            <person name="Liu J."/>
            <person name="Jones K.M."/>
            <person name="Gansberger K."/>
            <person name="Moffat K."/>
            <person name="Hill J."/>
            <person name="Bera J."/>
            <person name="Fadrosh D."/>
            <person name="Jin S."/>
            <person name="Johri S."/>
            <person name="Kim M."/>
            <person name="Overton L."/>
            <person name="Reardon M."/>
            <person name="Tsitrin T."/>
            <person name="Vuong H."/>
            <person name="Weaver B."/>
            <person name="Ciecko A."/>
            <person name="Tallon L."/>
            <person name="Jackson J."/>
            <person name="Pai G."/>
            <person name="Aken S.V."/>
            <person name="Utterback T."/>
            <person name="Reidmuller S."/>
            <person name="Feldblyum T."/>
            <person name="Hsiao J."/>
            <person name="Zismann V."/>
            <person name="Iobst S."/>
            <person name="de Vazeille A.R."/>
            <person name="Buell C.R."/>
            <person name="Ying K."/>
            <person name="Li Y."/>
            <person name="Lu T."/>
            <person name="Huang Y."/>
            <person name="Zhao Q."/>
            <person name="Feng Q."/>
            <person name="Zhang L."/>
            <person name="Zhu J."/>
            <person name="Weng Q."/>
            <person name="Mu J."/>
            <person name="Lu Y."/>
            <person name="Fan D."/>
            <person name="Liu Y."/>
            <person name="Guan J."/>
            <person name="Zhang Y."/>
            <person name="Yu S."/>
            <person name="Liu X."/>
            <person name="Zhang Y."/>
            <person name="Hong G."/>
            <person name="Han B."/>
            <person name="Choisne N."/>
            <person name="Demange N."/>
            <person name="Orjeda G."/>
            <person name="Samain S."/>
            <person name="Cattolico L."/>
            <person name="Pelletier E."/>
            <person name="Couloux A."/>
            <person name="Segurens B."/>
            <person name="Wincker P."/>
            <person name="D'Hont A."/>
            <person name="Scarpelli C."/>
            <person name="Weissenbach J."/>
            <person name="Salanoubat M."/>
            <person name="Quetier F."/>
            <person name="Yu Y."/>
            <person name="Kim H.R."/>
            <person name="Rambo T."/>
            <person name="Currie J."/>
            <person name="Collura K."/>
            <person name="Luo M."/>
            <person name="Yang T."/>
            <person name="Ammiraju J.S.S."/>
            <person name="Engler F."/>
            <person name="Soderlund C."/>
            <person name="Wing R.A."/>
            <person name="Palmer L.E."/>
            <person name="de la Bastide M."/>
            <person name="Spiegel L."/>
            <person name="Nascimento L."/>
            <person name="Zutavern T."/>
            <person name="O'Shaughnessy A."/>
            <person name="Dike S."/>
            <person name="Dedhia N."/>
            <person name="Preston R."/>
            <person name="Balija V."/>
            <person name="McCombie W.R."/>
            <person name="Chow T."/>
            <person name="Chen H."/>
            <person name="Chung M."/>
            <person name="Chen C."/>
            <person name="Shaw J."/>
            <person name="Wu H."/>
            <person name="Hsiao K."/>
            <person name="Chao Y."/>
            <person name="Chu M."/>
            <person name="Cheng C."/>
            <person name="Hour A."/>
            <person name="Lee P."/>
            <person name="Lin S."/>
            <person name="Lin Y."/>
            <person name="Liou J."/>
            <person name="Liu S."/>
            <person name="Hsing Y."/>
            <person name="Raghuvanshi S."/>
            <person name="Mohanty A."/>
            <person name="Bharti A.K."/>
            <person name="Gaur A."/>
            <person name="Gupta V."/>
            <person name="Kumar D."/>
            <person name="Ravi V."/>
            <person name="Vij S."/>
            <person name="Kapur A."/>
            <person name="Khurana P."/>
            <person name="Khurana P."/>
            <person name="Khurana J.P."/>
            <person name="Tyagi A.K."/>
            <person name="Gaikwad K."/>
            <person name="Singh A."/>
            <person name="Dalal V."/>
            <person name="Srivastava S."/>
            <person name="Dixit A."/>
            <person name="Pal A.K."/>
            <person name="Ghazi I.A."/>
            <person name="Yadav M."/>
            <person name="Pandit A."/>
            <person name="Bhargava A."/>
            <person name="Sureshbabu K."/>
            <person name="Batra K."/>
            <person name="Sharma T.R."/>
            <person name="Mohapatra T."/>
            <person name="Singh N.K."/>
            <person name="Messing J."/>
            <person name="Nelson A.B."/>
            <person name="Fuks G."/>
            <person name="Kavchok S."/>
            <person name="Keizer G."/>
            <person name="Linton E."/>
            <person name="Llaca V."/>
            <person name="Song R."/>
            <person name="Tanyolac B."/>
            <person name="Young S."/>
            <person name="Ho-Il K."/>
            <person name="Hahn J.H."/>
            <person name="Sangsakoo G."/>
            <person name="Vanavichit A."/>
            <person name="de Mattos Luiz.A.T."/>
            <person name="Zimmer P.D."/>
            <person name="Malone G."/>
            <person name="Dellagostin O."/>
            <person name="de Oliveira A.C."/>
            <person name="Bevan M."/>
            <person name="Bancroft I."/>
            <person name="Minx P."/>
            <person name="Cordum H."/>
            <person name="Wilson R."/>
            <person name="Cheng Z."/>
            <person name="Jin W."/>
            <person name="Jiang J."/>
            <person name="Leong S.A."/>
            <person name="Iwama H."/>
            <person name="Gojobori T."/>
            <person name="Itoh T."/>
            <person name="Niimura Y."/>
            <person name="Fujii Y."/>
            <person name="Habara T."/>
            <person name="Sakai H."/>
            <person name="Sato Y."/>
            <person name="Wilson G."/>
            <person name="Kumar K."/>
            <person name="McCouch S."/>
            <person name="Juretic N."/>
            <person name="Hoen D."/>
            <person name="Wright S."/>
            <person name="Bruskiewich R."/>
            <person name="Bureau T."/>
            <person name="Miyao A."/>
            <person name="Hirochika H."/>
            <person name="Nishikawa T."/>
            <person name="Kadowaki K."/>
            <person name="Sugiura M."/>
            <person name="Burr B."/>
            <person name="Sasaki T."/>
        </authorList>
    </citation>
    <scope>NUCLEOTIDE SEQUENCE [LARGE SCALE GENOMIC DNA]</scope>
    <source>
        <strain evidence="3">cv. Nipponbare</strain>
    </source>
</reference>
<dbReference type="PaxDb" id="39947-A0A0P0Y2N0"/>
<dbReference type="PANTHER" id="PTHR34811">
    <property type="entry name" value="MATURASE K"/>
    <property type="match status" value="1"/>
</dbReference>
<feature type="non-terminal residue" evidence="2">
    <location>
        <position position="1"/>
    </location>
</feature>
<dbReference type="EMBL" id="AP014967">
    <property type="protein sequence ID" value="BAT14198.1"/>
    <property type="molecule type" value="Genomic_DNA"/>
</dbReference>
<keyword evidence="3" id="KW-1185">Reference proteome</keyword>
<dbReference type="GO" id="GO:0006397">
    <property type="term" value="P:mRNA processing"/>
    <property type="evidence" value="ECO:0007669"/>
    <property type="project" value="UniProtKB-KW"/>
</dbReference>
<dbReference type="InterPro" id="IPR002866">
    <property type="entry name" value="Maturase_MatK"/>
</dbReference>
<name>A0A0P0Y2N0_ORYSJ</name>
<accession>A0A0P0Y2N0</accession>
<reference evidence="2 3" key="3">
    <citation type="journal article" date="2013" name="Rice">
        <title>Improvement of the Oryza sativa Nipponbare reference genome using next generation sequence and optical map data.</title>
        <authorList>
            <person name="Kawahara Y."/>
            <person name="de la Bastide M."/>
            <person name="Hamilton J.P."/>
            <person name="Kanamori H."/>
            <person name="McCombie W.R."/>
            <person name="Ouyang S."/>
            <person name="Schwartz D.C."/>
            <person name="Tanaka T."/>
            <person name="Wu J."/>
            <person name="Zhou S."/>
            <person name="Childs K.L."/>
            <person name="Davidson R.M."/>
            <person name="Lin H."/>
            <person name="Quesada-Ocampo L."/>
            <person name="Vaillancourt B."/>
            <person name="Sakai H."/>
            <person name="Lee S.S."/>
            <person name="Kim J."/>
            <person name="Numa H."/>
            <person name="Itoh T."/>
            <person name="Buell C.R."/>
            <person name="Matsumoto T."/>
        </authorList>
    </citation>
    <scope>NUCLEOTIDE SEQUENCE [LARGE SCALE GENOMIC DNA]</scope>
    <source>
        <strain evidence="3">cv. Nipponbare</strain>
    </source>
</reference>
<dbReference type="FunCoup" id="A0A0P0Y2N0">
    <property type="interactions" value="20"/>
</dbReference>
<dbReference type="Gramene" id="Os11t0517350-00">
    <property type="protein sequence ID" value="Os11t0517350-00"/>
    <property type="gene ID" value="Os11g0517350"/>
</dbReference>